<comment type="caution">
    <text evidence="2">The sequence shown here is derived from an EMBL/GenBank/DDBJ whole genome shotgun (WGS) entry which is preliminary data.</text>
</comment>
<name>A0A4S2DJ31_9CLOT</name>
<evidence type="ECO:0000313" key="2">
    <source>
        <dbReference type="EMBL" id="TGY40931.1"/>
    </source>
</evidence>
<reference evidence="2 3" key="1">
    <citation type="submission" date="2019-04" db="EMBL/GenBank/DDBJ databases">
        <title>Microbes associate with the intestines of laboratory mice.</title>
        <authorList>
            <person name="Navarre W."/>
            <person name="Wong E."/>
            <person name="Huang K."/>
            <person name="Tropini C."/>
            <person name="Ng K."/>
            <person name="Yu B."/>
        </authorList>
    </citation>
    <scope>NUCLEOTIDE SEQUENCE [LARGE SCALE GENOMIC DNA]</scope>
    <source>
        <strain evidence="2 3">NM50_B9-20</strain>
    </source>
</reference>
<proteinExistence type="predicted"/>
<accession>A0A4S2DJ31</accession>
<sequence>MDKNPNIKCTVEQCKYNNTAEKYCTLSVIQVGTHEQNPTQVQCTDCNSFELR</sequence>
<feature type="domain" description="DUF1540" evidence="1">
    <location>
        <begin position="7"/>
        <end position="49"/>
    </location>
</feature>
<organism evidence="2 3">
    <name type="scientific">Clostridium sartagoforme</name>
    <dbReference type="NCBI Taxonomy" id="84031"/>
    <lineage>
        <taxon>Bacteria</taxon>
        <taxon>Bacillati</taxon>
        <taxon>Bacillota</taxon>
        <taxon>Clostridia</taxon>
        <taxon>Eubacteriales</taxon>
        <taxon>Clostridiaceae</taxon>
        <taxon>Clostridium</taxon>
    </lineage>
</organism>
<dbReference type="Pfam" id="PF07561">
    <property type="entry name" value="DUF1540"/>
    <property type="match status" value="1"/>
</dbReference>
<dbReference type="Proteomes" id="UP000306888">
    <property type="component" value="Unassembled WGS sequence"/>
</dbReference>
<gene>
    <name evidence="2" type="ORF">E5347_13820</name>
</gene>
<dbReference type="AlphaFoldDB" id="A0A4S2DJ31"/>
<dbReference type="InterPro" id="IPR011437">
    <property type="entry name" value="DUF1540"/>
</dbReference>
<evidence type="ECO:0000259" key="1">
    <source>
        <dbReference type="Pfam" id="PF07561"/>
    </source>
</evidence>
<dbReference type="OrthoDB" id="1756089at2"/>
<keyword evidence="3" id="KW-1185">Reference proteome</keyword>
<protein>
    <submittedName>
        <fullName evidence="2">DUF1540 domain-containing protein</fullName>
    </submittedName>
</protein>
<dbReference type="EMBL" id="SRYR01000010">
    <property type="protein sequence ID" value="TGY40931.1"/>
    <property type="molecule type" value="Genomic_DNA"/>
</dbReference>
<evidence type="ECO:0000313" key="3">
    <source>
        <dbReference type="Proteomes" id="UP000306888"/>
    </source>
</evidence>
<dbReference type="RefSeq" id="WP_136007820.1">
    <property type="nucleotide sequence ID" value="NZ_SRYR01000010.1"/>
</dbReference>